<evidence type="ECO:0000256" key="1">
    <source>
        <dbReference type="ARBA" id="ARBA00001917"/>
    </source>
</evidence>
<dbReference type="PANTHER" id="PTHR42809:SF1">
    <property type="entry name" value="FLAVODOXIN 1"/>
    <property type="match status" value="1"/>
</dbReference>
<proteinExistence type="inferred from homology"/>
<sequence>MSKIIIVYASMTGNTELMANAVAAGIQESGGVVTMKEAFDTNAKELEQYDGIVLGAYTWGDGELPDDYLDFYDEMEDLELSNKPAAVFGSCDSNYHSFGTAVDTLIEKLTERGARIVIPGLKIELTPSDKEREACKAFGKQFATMCVPHGIEQ</sequence>
<dbReference type="InterPro" id="IPR008254">
    <property type="entry name" value="Flavodoxin/NO_synth"/>
</dbReference>
<comment type="cofactor">
    <cofactor evidence="1 8">
        <name>FMN</name>
        <dbReference type="ChEBI" id="CHEBI:58210"/>
    </cofactor>
</comment>
<evidence type="ECO:0000313" key="10">
    <source>
        <dbReference type="EMBL" id="QGQ95951.1"/>
    </source>
</evidence>
<feature type="domain" description="Flavodoxin-like" evidence="9">
    <location>
        <begin position="4"/>
        <end position="143"/>
    </location>
</feature>
<dbReference type="PANTHER" id="PTHR42809">
    <property type="entry name" value="FLAVODOXIN 2"/>
    <property type="match status" value="1"/>
</dbReference>
<evidence type="ECO:0000256" key="8">
    <source>
        <dbReference type="RuleBase" id="RU367037"/>
    </source>
</evidence>
<dbReference type="Proteomes" id="UP000426246">
    <property type="component" value="Chromosome"/>
</dbReference>
<dbReference type="AlphaFoldDB" id="A0A6B8RHL5"/>
<keyword evidence="4 8" id="KW-0813">Transport</keyword>
<dbReference type="NCBIfam" id="NF005246">
    <property type="entry name" value="PRK06756.1"/>
    <property type="match status" value="1"/>
</dbReference>
<dbReference type="GO" id="GO:0016651">
    <property type="term" value="F:oxidoreductase activity, acting on NAD(P)H"/>
    <property type="evidence" value="ECO:0007669"/>
    <property type="project" value="UniProtKB-ARBA"/>
</dbReference>
<gene>
    <name evidence="10" type="ORF">EHS13_14250</name>
</gene>
<keyword evidence="11" id="KW-1185">Reference proteome</keyword>
<dbReference type="InterPro" id="IPR010087">
    <property type="entry name" value="Flav_short"/>
</dbReference>
<dbReference type="NCBIfam" id="TIGR01753">
    <property type="entry name" value="flav_short"/>
    <property type="match status" value="1"/>
</dbReference>
<dbReference type="SUPFAM" id="SSF52218">
    <property type="entry name" value="Flavoproteins"/>
    <property type="match status" value="1"/>
</dbReference>
<dbReference type="GO" id="GO:0010181">
    <property type="term" value="F:FMN binding"/>
    <property type="evidence" value="ECO:0007669"/>
    <property type="project" value="UniProtKB-UniRule"/>
</dbReference>
<keyword evidence="6 8" id="KW-0288">FMN</keyword>
<dbReference type="OrthoDB" id="9790745at2"/>
<evidence type="ECO:0000256" key="5">
    <source>
        <dbReference type="ARBA" id="ARBA00022630"/>
    </source>
</evidence>
<protein>
    <recommendedName>
        <fullName evidence="8">Flavodoxin</fullName>
    </recommendedName>
</protein>
<dbReference type="KEGG" id="ppsc:EHS13_14250"/>
<evidence type="ECO:0000256" key="2">
    <source>
        <dbReference type="ARBA" id="ARBA00003297"/>
    </source>
</evidence>
<keyword evidence="7 8" id="KW-0249">Electron transport</keyword>
<evidence type="ECO:0000256" key="4">
    <source>
        <dbReference type="ARBA" id="ARBA00022448"/>
    </source>
</evidence>
<dbReference type="GO" id="GO:0009055">
    <property type="term" value="F:electron transfer activity"/>
    <property type="evidence" value="ECO:0007669"/>
    <property type="project" value="UniProtKB-UniRule"/>
</dbReference>
<name>A0A6B8RHL5_9BACL</name>
<dbReference type="NCBIfam" id="NF005216">
    <property type="entry name" value="PRK06703.1"/>
    <property type="match status" value="1"/>
</dbReference>
<comment type="function">
    <text evidence="2 8">Low-potential electron donor to a number of redox enzymes.</text>
</comment>
<evidence type="ECO:0000256" key="6">
    <source>
        <dbReference type="ARBA" id="ARBA00022643"/>
    </source>
</evidence>
<organism evidence="10 11">
    <name type="scientific">Paenibacillus psychroresistens</name>
    <dbReference type="NCBI Taxonomy" id="1778678"/>
    <lineage>
        <taxon>Bacteria</taxon>
        <taxon>Bacillati</taxon>
        <taxon>Bacillota</taxon>
        <taxon>Bacilli</taxon>
        <taxon>Bacillales</taxon>
        <taxon>Paenibacillaceae</taxon>
        <taxon>Paenibacillus</taxon>
    </lineage>
</organism>
<evidence type="ECO:0000259" key="9">
    <source>
        <dbReference type="PROSITE" id="PS50902"/>
    </source>
</evidence>
<dbReference type="RefSeq" id="WP_155700987.1">
    <property type="nucleotide sequence ID" value="NZ_CP034235.1"/>
</dbReference>
<dbReference type="InterPro" id="IPR050619">
    <property type="entry name" value="Flavodoxin"/>
</dbReference>
<evidence type="ECO:0000256" key="3">
    <source>
        <dbReference type="ARBA" id="ARBA00005267"/>
    </source>
</evidence>
<dbReference type="PROSITE" id="PS00201">
    <property type="entry name" value="FLAVODOXIN"/>
    <property type="match status" value="1"/>
</dbReference>
<comment type="similarity">
    <text evidence="3 8">Belongs to the flavodoxin family.</text>
</comment>
<dbReference type="PROSITE" id="PS50902">
    <property type="entry name" value="FLAVODOXIN_LIKE"/>
    <property type="match status" value="1"/>
</dbReference>
<dbReference type="InterPro" id="IPR029039">
    <property type="entry name" value="Flavoprotein-like_sf"/>
</dbReference>
<accession>A0A6B8RHL5</accession>
<dbReference type="Gene3D" id="3.40.50.360">
    <property type="match status" value="1"/>
</dbReference>
<evidence type="ECO:0000256" key="7">
    <source>
        <dbReference type="ARBA" id="ARBA00022982"/>
    </source>
</evidence>
<evidence type="ECO:0000313" key="11">
    <source>
        <dbReference type="Proteomes" id="UP000426246"/>
    </source>
</evidence>
<dbReference type="EMBL" id="CP034235">
    <property type="protein sequence ID" value="QGQ95951.1"/>
    <property type="molecule type" value="Genomic_DNA"/>
</dbReference>
<dbReference type="InterPro" id="IPR001226">
    <property type="entry name" value="Flavodoxin_CS"/>
</dbReference>
<reference evidence="11" key="1">
    <citation type="submission" date="2018-11" db="EMBL/GenBank/DDBJ databases">
        <title>Complete genome sequence of Paenibacillus sp. ML311-T8.</title>
        <authorList>
            <person name="Nam Y.-D."/>
            <person name="Kang J."/>
            <person name="Chung W.-H."/>
            <person name="Park Y.S."/>
        </authorList>
    </citation>
    <scope>NUCLEOTIDE SEQUENCE [LARGE SCALE GENOMIC DNA]</scope>
    <source>
        <strain evidence="11">ML311-T8</strain>
    </source>
</reference>
<dbReference type="Pfam" id="PF00258">
    <property type="entry name" value="Flavodoxin_1"/>
    <property type="match status" value="1"/>
</dbReference>
<keyword evidence="5 8" id="KW-0285">Flavoprotein</keyword>